<dbReference type="InterPro" id="IPR038389">
    <property type="entry name" value="PSMG2_sf"/>
</dbReference>
<dbReference type="RefSeq" id="WP_086636811.1">
    <property type="nucleotide sequence ID" value="NZ_MRZU01000003.1"/>
</dbReference>
<gene>
    <name evidence="2" type="ORF">AMET1_0400</name>
</gene>
<feature type="compositionally biased region" description="Basic and acidic residues" evidence="1">
    <location>
        <begin position="226"/>
        <end position="239"/>
    </location>
</feature>
<evidence type="ECO:0000313" key="3">
    <source>
        <dbReference type="Proteomes" id="UP000195137"/>
    </source>
</evidence>
<dbReference type="PANTHER" id="PTHR35610">
    <property type="entry name" value="3-ISOPROPYLMALATE DEHYDRATASE-RELATED"/>
    <property type="match status" value="1"/>
</dbReference>
<dbReference type="SUPFAM" id="SSF159659">
    <property type="entry name" value="Cgl1923-like"/>
    <property type="match status" value="1"/>
</dbReference>
<dbReference type="Gene3D" id="3.40.50.10900">
    <property type="entry name" value="PAC-like subunit"/>
    <property type="match status" value="1"/>
</dbReference>
<dbReference type="AlphaFoldDB" id="A0A1Y3GBY1"/>
<name>A0A1Y3GBY1_9EURY</name>
<dbReference type="PANTHER" id="PTHR35610:SF7">
    <property type="entry name" value="3-ISOPROPYLMALATE DEHYDRATASE"/>
    <property type="match status" value="1"/>
</dbReference>
<dbReference type="Proteomes" id="UP000195137">
    <property type="component" value="Unassembled WGS sequence"/>
</dbReference>
<evidence type="ECO:0000313" key="2">
    <source>
        <dbReference type="EMBL" id="OUJ18750.1"/>
    </source>
</evidence>
<comment type="caution">
    <text evidence="2">The sequence shown here is derived from an EMBL/GenBank/DDBJ whole genome shotgun (WGS) entry which is preliminary data.</text>
</comment>
<dbReference type="EMBL" id="MRZU01000003">
    <property type="protein sequence ID" value="OUJ18750.1"/>
    <property type="molecule type" value="Genomic_DNA"/>
</dbReference>
<feature type="region of interest" description="Disordered" evidence="1">
    <location>
        <begin position="226"/>
        <end position="254"/>
    </location>
</feature>
<dbReference type="OrthoDB" id="31247at2157"/>
<sequence>MKTKVNYLKEINLDNPILIEGLPGVGHIGKLAAEHLIDELDAEKTAEIFSPHLPPQVIVNDDGVARLVRIEIYTAKIQDHENDLILVVGDHQSVENAGHFEIAEKILEIAEQNNTQKIYTIGGLATGEMSDTPKIYGAVNEHYPKKELTEKDVVFEQGKPKGGIIGASGLLLGIKTKKQIPAACLMGETSGYIVDPASAQKILRTISKLLNIEIDTKELEERANEMEEVVSKIKQKHQEQQQPQPTGDDLRYIG</sequence>
<proteinExistence type="predicted"/>
<keyword evidence="3" id="KW-1185">Reference proteome</keyword>
<dbReference type="InterPro" id="IPR019151">
    <property type="entry name" value="Proteasome_assmbl_chaperone_2"/>
</dbReference>
<evidence type="ECO:0000256" key="1">
    <source>
        <dbReference type="SAM" id="MobiDB-lite"/>
    </source>
</evidence>
<dbReference type="Pfam" id="PF09754">
    <property type="entry name" value="PAC2"/>
    <property type="match status" value="1"/>
</dbReference>
<dbReference type="NCBIfam" id="TIGR00162">
    <property type="entry name" value="proteasome assembly chaperone family protein"/>
    <property type="match status" value="1"/>
</dbReference>
<accession>A0A1Y3GBY1</accession>
<organism evidence="2 3">
    <name type="scientific">Methanonatronarchaeum thermophilum</name>
    <dbReference type="NCBI Taxonomy" id="1927129"/>
    <lineage>
        <taxon>Archaea</taxon>
        <taxon>Methanobacteriati</taxon>
        <taxon>Methanobacteriota</taxon>
        <taxon>Methanonatronarchaeia</taxon>
        <taxon>Methanonatronarchaeales</taxon>
        <taxon>Methanonatronarchaeaceae</taxon>
        <taxon>Methanonatronarchaeum</taxon>
    </lineage>
</organism>
<dbReference type="InterPro" id="IPR004426">
    <property type="entry name" value="MJ1210-like"/>
</dbReference>
<reference evidence="2 3" key="1">
    <citation type="submission" date="2016-12" db="EMBL/GenBank/DDBJ databases">
        <title>Discovery of methanogenic haloarchaea.</title>
        <authorList>
            <person name="Sorokin D.Y."/>
            <person name="Makarova K.S."/>
            <person name="Abbas B."/>
            <person name="Ferrer M."/>
            <person name="Golyshin P.N."/>
        </authorList>
    </citation>
    <scope>NUCLEOTIDE SEQUENCE [LARGE SCALE GENOMIC DNA]</scope>
    <source>
        <strain evidence="2">AMET1</strain>
    </source>
</reference>
<protein>
    <submittedName>
        <fullName evidence="2">Archaeal enzyme of ATP-grasp superfamily</fullName>
    </submittedName>
</protein>